<feature type="transmembrane region" description="Helical" evidence="6">
    <location>
        <begin position="20"/>
        <end position="38"/>
    </location>
</feature>
<feature type="transmembrane region" description="Helical" evidence="6">
    <location>
        <begin position="50"/>
        <end position="69"/>
    </location>
</feature>
<evidence type="ECO:0000256" key="5">
    <source>
        <dbReference type="ARBA" id="ARBA00023136"/>
    </source>
</evidence>
<dbReference type="Proteomes" id="UP000824037">
    <property type="component" value="Unassembled WGS sequence"/>
</dbReference>
<feature type="transmembrane region" description="Helical" evidence="6">
    <location>
        <begin position="128"/>
        <end position="147"/>
    </location>
</feature>
<dbReference type="SUPFAM" id="SSF103481">
    <property type="entry name" value="Multidrug resistance efflux transporter EmrE"/>
    <property type="match status" value="2"/>
</dbReference>
<comment type="caution">
    <text evidence="8">The sequence shown here is derived from an EMBL/GenBank/DDBJ whole genome shotgun (WGS) entry which is preliminary data.</text>
</comment>
<feature type="transmembrane region" description="Helical" evidence="6">
    <location>
        <begin position="193"/>
        <end position="213"/>
    </location>
</feature>
<feature type="domain" description="EamA" evidence="7">
    <location>
        <begin position="129"/>
        <end position="261"/>
    </location>
</feature>
<organism evidence="8 9">
    <name type="scientific">Candidatus Ruania gallistercoris</name>
    <dbReference type="NCBI Taxonomy" id="2838746"/>
    <lineage>
        <taxon>Bacteria</taxon>
        <taxon>Bacillati</taxon>
        <taxon>Actinomycetota</taxon>
        <taxon>Actinomycetes</taxon>
        <taxon>Micrococcales</taxon>
        <taxon>Ruaniaceae</taxon>
        <taxon>Ruania</taxon>
    </lineage>
</organism>
<evidence type="ECO:0000256" key="3">
    <source>
        <dbReference type="ARBA" id="ARBA00022692"/>
    </source>
</evidence>
<dbReference type="PANTHER" id="PTHR32322:SF2">
    <property type="entry name" value="EAMA DOMAIN-CONTAINING PROTEIN"/>
    <property type="match status" value="1"/>
</dbReference>
<gene>
    <name evidence="8" type="ORF">H9815_12475</name>
</gene>
<comment type="subcellular location">
    <subcellularLocation>
        <location evidence="1">Membrane</location>
        <topology evidence="1">Multi-pass membrane protein</topology>
    </subcellularLocation>
</comment>
<feature type="transmembrane region" description="Helical" evidence="6">
    <location>
        <begin position="220"/>
        <end position="242"/>
    </location>
</feature>
<dbReference type="InterPro" id="IPR037185">
    <property type="entry name" value="EmrE-like"/>
</dbReference>
<keyword evidence="5 6" id="KW-0472">Membrane</keyword>
<keyword evidence="3 6" id="KW-0812">Transmembrane</keyword>
<dbReference type="AlphaFoldDB" id="A0A9D2EFV0"/>
<evidence type="ECO:0000256" key="1">
    <source>
        <dbReference type="ARBA" id="ARBA00004141"/>
    </source>
</evidence>
<feature type="transmembrane region" description="Helical" evidence="6">
    <location>
        <begin position="103"/>
        <end position="122"/>
    </location>
</feature>
<evidence type="ECO:0000256" key="4">
    <source>
        <dbReference type="ARBA" id="ARBA00022989"/>
    </source>
</evidence>
<name>A0A9D2EFV0_9MICO</name>
<sequence length="275" mass="28538">MVWGTTYIVTTELLPPGHPLFAALLRALPAGIIALLITRTLPRGAWWWKIAVLGTLNIGLFLPLLFITAERLPGGAAATLGATQPIVVALLVVVILHEQFSRWRVGWGILGVIGVGMVVLGPGAELDLIGVLAGVGGALSMGLGVVLTKRWGRPEGVGALTLAGWQLAAGGLVLLLPALLIDGVPEQIDAPAVAGYLWLGLIGGLLTYSLWFAGIRRLPVTATALLGLLSPLVAASLGALLLGELLSLVQILGFALALTAMVAGQLTPRSRKDHQ</sequence>
<reference evidence="8" key="1">
    <citation type="journal article" date="2021" name="PeerJ">
        <title>Extensive microbial diversity within the chicken gut microbiome revealed by metagenomics and culture.</title>
        <authorList>
            <person name="Gilroy R."/>
            <person name="Ravi A."/>
            <person name="Getino M."/>
            <person name="Pursley I."/>
            <person name="Horton D.L."/>
            <person name="Alikhan N.F."/>
            <person name="Baker D."/>
            <person name="Gharbi K."/>
            <person name="Hall N."/>
            <person name="Watson M."/>
            <person name="Adriaenssens E.M."/>
            <person name="Foster-Nyarko E."/>
            <person name="Jarju S."/>
            <person name="Secka A."/>
            <person name="Antonio M."/>
            <person name="Oren A."/>
            <person name="Chaudhuri R.R."/>
            <person name="La Ragione R."/>
            <person name="Hildebrand F."/>
            <person name="Pallen M.J."/>
        </authorList>
    </citation>
    <scope>NUCLEOTIDE SEQUENCE</scope>
    <source>
        <strain evidence="8">ChiGjej4B4-7305</strain>
    </source>
</reference>
<proteinExistence type="inferred from homology"/>
<feature type="transmembrane region" description="Helical" evidence="6">
    <location>
        <begin position="75"/>
        <end position="96"/>
    </location>
</feature>
<keyword evidence="4 6" id="KW-1133">Transmembrane helix</keyword>
<evidence type="ECO:0000313" key="9">
    <source>
        <dbReference type="Proteomes" id="UP000824037"/>
    </source>
</evidence>
<comment type="similarity">
    <text evidence="2">Belongs to the EamA transporter family.</text>
</comment>
<evidence type="ECO:0000313" key="8">
    <source>
        <dbReference type="EMBL" id="HIZ36586.1"/>
    </source>
</evidence>
<reference evidence="8" key="2">
    <citation type="submission" date="2021-04" db="EMBL/GenBank/DDBJ databases">
        <authorList>
            <person name="Gilroy R."/>
        </authorList>
    </citation>
    <scope>NUCLEOTIDE SEQUENCE</scope>
    <source>
        <strain evidence="8">ChiGjej4B4-7305</strain>
    </source>
</reference>
<protein>
    <submittedName>
        <fullName evidence="8">EamA family transporter</fullName>
    </submittedName>
</protein>
<feature type="domain" description="EamA" evidence="7">
    <location>
        <begin position="2"/>
        <end position="119"/>
    </location>
</feature>
<feature type="transmembrane region" description="Helical" evidence="6">
    <location>
        <begin position="159"/>
        <end position="181"/>
    </location>
</feature>
<dbReference type="Pfam" id="PF00892">
    <property type="entry name" value="EamA"/>
    <property type="match status" value="2"/>
</dbReference>
<evidence type="ECO:0000259" key="7">
    <source>
        <dbReference type="Pfam" id="PF00892"/>
    </source>
</evidence>
<dbReference type="InterPro" id="IPR050638">
    <property type="entry name" value="AA-Vitamin_Transporters"/>
</dbReference>
<evidence type="ECO:0000256" key="6">
    <source>
        <dbReference type="SAM" id="Phobius"/>
    </source>
</evidence>
<evidence type="ECO:0000256" key="2">
    <source>
        <dbReference type="ARBA" id="ARBA00007362"/>
    </source>
</evidence>
<accession>A0A9D2EFV0</accession>
<dbReference type="GO" id="GO:0016020">
    <property type="term" value="C:membrane"/>
    <property type="evidence" value="ECO:0007669"/>
    <property type="project" value="UniProtKB-SubCell"/>
</dbReference>
<dbReference type="InterPro" id="IPR000620">
    <property type="entry name" value="EamA_dom"/>
</dbReference>
<dbReference type="PANTHER" id="PTHR32322">
    <property type="entry name" value="INNER MEMBRANE TRANSPORTER"/>
    <property type="match status" value="1"/>
</dbReference>
<feature type="transmembrane region" description="Helical" evidence="6">
    <location>
        <begin position="248"/>
        <end position="267"/>
    </location>
</feature>
<dbReference type="EMBL" id="DXBY01000212">
    <property type="protein sequence ID" value="HIZ36586.1"/>
    <property type="molecule type" value="Genomic_DNA"/>
</dbReference>